<reference evidence="1 2" key="1">
    <citation type="submission" date="2024-12" db="EMBL/GenBank/DDBJ databases">
        <title>Forecasting of Potato common scab and diversities of Pathogenic streptomyces spp. in china.</title>
        <authorList>
            <person name="Handique U."/>
            <person name="Wu J."/>
        </authorList>
    </citation>
    <scope>NUCLEOTIDE SEQUENCE [LARGE SCALE GENOMIC DNA]</scope>
    <source>
        <strain evidence="1 2">ZRIMU1585</strain>
    </source>
</reference>
<keyword evidence="2" id="KW-1185">Reference proteome</keyword>
<dbReference type="Proteomes" id="UP001631993">
    <property type="component" value="Unassembled WGS sequence"/>
</dbReference>
<proteinExistence type="predicted"/>
<evidence type="ECO:0000313" key="2">
    <source>
        <dbReference type="Proteomes" id="UP001631993"/>
    </source>
</evidence>
<dbReference type="RefSeq" id="WP_409097645.1">
    <property type="nucleotide sequence ID" value="NZ_JBJVNE010000007.1"/>
</dbReference>
<sequence length="225" mass="24958">MTTRIPRTMLPPNLTRHFYETRRTFLKTATGQESTPWFQLTPAERAVVEAEMEIFRQAIRAAEEEQDLLISLNKTAEASRPTAEDTAAAADDAGDCACPGCLAVATLLALLEHVGKRLDASPRNSERGDLVALRTISLDTRPRGVPLSEEEKARLLQEAINDKIGAFLTAGIDPYVFAGSEPRGSWIFDSRPISVDLDSLMRPRSAFDDIRMEFWTKRPPTADKA</sequence>
<gene>
    <name evidence="1" type="ORF">ACKI1S_16800</name>
</gene>
<organism evidence="1 2">
    <name type="scientific">Streptomyces galilaeus</name>
    <dbReference type="NCBI Taxonomy" id="33899"/>
    <lineage>
        <taxon>Bacteria</taxon>
        <taxon>Bacillati</taxon>
        <taxon>Actinomycetota</taxon>
        <taxon>Actinomycetes</taxon>
        <taxon>Kitasatosporales</taxon>
        <taxon>Streptomycetaceae</taxon>
        <taxon>Streptomyces</taxon>
    </lineage>
</organism>
<dbReference type="EMBL" id="JBJVNE010000007">
    <property type="protein sequence ID" value="MFM9647794.1"/>
    <property type="molecule type" value="Genomic_DNA"/>
</dbReference>
<comment type="caution">
    <text evidence="1">The sequence shown here is derived from an EMBL/GenBank/DDBJ whole genome shotgun (WGS) entry which is preliminary data.</text>
</comment>
<evidence type="ECO:0000313" key="1">
    <source>
        <dbReference type="EMBL" id="MFM9647794.1"/>
    </source>
</evidence>
<protein>
    <submittedName>
        <fullName evidence="1">Uncharacterized protein</fullName>
    </submittedName>
</protein>
<accession>A0ABW9IL88</accession>
<name>A0ABW9IL88_STRGJ</name>